<keyword evidence="8 11" id="KW-0472">Membrane</keyword>
<evidence type="ECO:0000256" key="6">
    <source>
        <dbReference type="ARBA" id="ARBA00022824"/>
    </source>
</evidence>
<feature type="compositionally biased region" description="Polar residues" evidence="10">
    <location>
        <begin position="1"/>
        <end position="18"/>
    </location>
</feature>
<feature type="transmembrane region" description="Helical" evidence="11">
    <location>
        <begin position="378"/>
        <end position="399"/>
    </location>
</feature>
<reference evidence="12" key="2">
    <citation type="submission" date="2023-03" db="EMBL/GenBank/DDBJ databases">
        <authorList>
            <person name="Inwood S.N."/>
            <person name="Skelly J.G."/>
            <person name="Guhlin J."/>
            <person name="Harrop T.W.R."/>
            <person name="Goldson S.G."/>
            <person name="Dearden P.K."/>
        </authorList>
    </citation>
    <scope>NUCLEOTIDE SEQUENCE</scope>
    <source>
        <strain evidence="12">Irish</strain>
        <tissue evidence="12">Whole body</tissue>
    </source>
</reference>
<dbReference type="InterPro" id="IPR012430">
    <property type="entry name" value="TMEM43_fam"/>
</dbReference>
<evidence type="ECO:0000256" key="3">
    <source>
        <dbReference type="ARBA" id="ARBA00004586"/>
    </source>
</evidence>
<evidence type="ECO:0000256" key="5">
    <source>
        <dbReference type="ARBA" id="ARBA00022692"/>
    </source>
</evidence>
<evidence type="ECO:0000256" key="8">
    <source>
        <dbReference type="ARBA" id="ARBA00023136"/>
    </source>
</evidence>
<dbReference type="PANTHER" id="PTHR13416">
    <property type="match status" value="1"/>
</dbReference>
<evidence type="ECO:0000256" key="1">
    <source>
        <dbReference type="ARBA" id="ARBA00004127"/>
    </source>
</evidence>
<evidence type="ECO:0000256" key="4">
    <source>
        <dbReference type="ARBA" id="ARBA00006627"/>
    </source>
</evidence>
<evidence type="ECO:0008006" key="14">
    <source>
        <dbReference type="Google" id="ProtNLM"/>
    </source>
</evidence>
<sequence>MHRNNRNVTTPPNSPNNENVREGLINGNNQVINNGQNLQSKIIETFKKSWLTAIIGCIFCILGICLLFWNEGKAASIAQSLNEALEDVAIITDPQNIPDEFENRLVHICGPIFIGEPLTEPDYGVVIESIKLKRRVQMYQWIEIEEERIYTGQIELDNHYYYTTEWRDKLIDSDQFYIRTGHENPKEIPIKSQIQIADEVKIGKISLGHELKKKFNDFIEITSDQRPDRTDIKMHSGLYYHSADLWNPRVGDIRILLSYAGKAGEIYSIVGKLVNKKIVPFITSRGDEILLQRKHNLTVDRMFNLEHVHNYWRTWIIRLVGWLIILISASCLANILKIFIENSSLLNSIIAIDSVAMSVSMSISLLVIGFAWMWYRPFVAICLAFAAIAPFLYSAFFGCNNQQQRRQQQNYRRF</sequence>
<dbReference type="GO" id="GO:0071763">
    <property type="term" value="P:nuclear membrane organization"/>
    <property type="evidence" value="ECO:0007669"/>
    <property type="project" value="TreeGrafter"/>
</dbReference>
<proteinExistence type="inferred from homology"/>
<evidence type="ECO:0000313" key="13">
    <source>
        <dbReference type="Proteomes" id="UP001168990"/>
    </source>
</evidence>
<evidence type="ECO:0000256" key="2">
    <source>
        <dbReference type="ARBA" id="ARBA00004259"/>
    </source>
</evidence>
<dbReference type="Pfam" id="PF07787">
    <property type="entry name" value="TMEM43"/>
    <property type="match status" value="1"/>
</dbReference>
<keyword evidence="7 11" id="KW-1133">Transmembrane helix</keyword>
<feature type="transmembrane region" description="Helical" evidence="11">
    <location>
        <begin position="348"/>
        <end position="372"/>
    </location>
</feature>
<comment type="caution">
    <text evidence="12">The sequence shown here is derived from an EMBL/GenBank/DDBJ whole genome shotgun (WGS) entry which is preliminary data.</text>
</comment>
<dbReference type="GO" id="GO:0006629">
    <property type="term" value="P:lipid metabolic process"/>
    <property type="evidence" value="ECO:0007669"/>
    <property type="project" value="TreeGrafter"/>
</dbReference>
<name>A0AA39FLJ5_9HYME</name>
<dbReference type="EMBL" id="JAQQBS010000002">
    <property type="protein sequence ID" value="KAK0171768.1"/>
    <property type="molecule type" value="Genomic_DNA"/>
</dbReference>
<reference evidence="12" key="1">
    <citation type="journal article" date="2023" name="bioRxiv">
        <title>Scaffold-level genome assemblies of two parasitoid biocontrol wasps reveal the parthenogenesis mechanism and an associated novel virus.</title>
        <authorList>
            <person name="Inwood S."/>
            <person name="Skelly J."/>
            <person name="Guhlin J."/>
            <person name="Harrop T."/>
            <person name="Goldson S."/>
            <person name="Dearden P."/>
        </authorList>
    </citation>
    <scope>NUCLEOTIDE SEQUENCE</scope>
    <source>
        <strain evidence="12">Irish</strain>
        <tissue evidence="12">Whole body</tissue>
    </source>
</reference>
<dbReference type="GO" id="GO:0005789">
    <property type="term" value="C:endoplasmic reticulum membrane"/>
    <property type="evidence" value="ECO:0007669"/>
    <property type="project" value="UniProtKB-SubCell"/>
</dbReference>
<feature type="transmembrane region" description="Helical" evidence="11">
    <location>
        <begin position="315"/>
        <end position="336"/>
    </location>
</feature>
<keyword evidence="9" id="KW-0539">Nucleus</keyword>
<dbReference type="PANTHER" id="PTHR13416:SF2">
    <property type="entry name" value="TRANSMEMBRANE PROTEIN 43"/>
    <property type="match status" value="1"/>
</dbReference>
<comment type="similarity">
    <text evidence="4">Belongs to the TMEM43 family.</text>
</comment>
<keyword evidence="6" id="KW-0256">Endoplasmic reticulum</keyword>
<comment type="subcellular location">
    <subcellularLocation>
        <location evidence="1">Endomembrane system</location>
        <topology evidence="1">Multi-pass membrane protein</topology>
    </subcellularLocation>
    <subcellularLocation>
        <location evidence="3">Endoplasmic reticulum membrane</location>
    </subcellularLocation>
    <subcellularLocation>
        <location evidence="2">Nucleus envelope</location>
    </subcellularLocation>
</comment>
<protein>
    <recommendedName>
        <fullName evidence="14">Transmembrane protein 43 homolog</fullName>
    </recommendedName>
</protein>
<evidence type="ECO:0000256" key="9">
    <source>
        <dbReference type="ARBA" id="ARBA00023242"/>
    </source>
</evidence>
<dbReference type="Proteomes" id="UP001168990">
    <property type="component" value="Unassembled WGS sequence"/>
</dbReference>
<keyword evidence="13" id="KW-1185">Reference proteome</keyword>
<feature type="transmembrane region" description="Helical" evidence="11">
    <location>
        <begin position="50"/>
        <end position="69"/>
    </location>
</feature>
<evidence type="ECO:0000256" key="10">
    <source>
        <dbReference type="SAM" id="MobiDB-lite"/>
    </source>
</evidence>
<accession>A0AA39FLJ5</accession>
<gene>
    <name evidence="12" type="ORF">PV328_005175</name>
</gene>
<evidence type="ECO:0000313" key="12">
    <source>
        <dbReference type="EMBL" id="KAK0171768.1"/>
    </source>
</evidence>
<keyword evidence="5 11" id="KW-0812">Transmembrane</keyword>
<feature type="region of interest" description="Disordered" evidence="10">
    <location>
        <begin position="1"/>
        <end position="20"/>
    </location>
</feature>
<dbReference type="GO" id="GO:0005637">
    <property type="term" value="C:nuclear inner membrane"/>
    <property type="evidence" value="ECO:0007669"/>
    <property type="project" value="TreeGrafter"/>
</dbReference>
<evidence type="ECO:0000256" key="11">
    <source>
        <dbReference type="SAM" id="Phobius"/>
    </source>
</evidence>
<evidence type="ECO:0000256" key="7">
    <source>
        <dbReference type="ARBA" id="ARBA00022989"/>
    </source>
</evidence>
<dbReference type="AlphaFoldDB" id="A0AA39FLJ5"/>
<organism evidence="12 13">
    <name type="scientific">Microctonus aethiopoides</name>
    <dbReference type="NCBI Taxonomy" id="144406"/>
    <lineage>
        <taxon>Eukaryota</taxon>
        <taxon>Metazoa</taxon>
        <taxon>Ecdysozoa</taxon>
        <taxon>Arthropoda</taxon>
        <taxon>Hexapoda</taxon>
        <taxon>Insecta</taxon>
        <taxon>Pterygota</taxon>
        <taxon>Neoptera</taxon>
        <taxon>Endopterygota</taxon>
        <taxon>Hymenoptera</taxon>
        <taxon>Apocrita</taxon>
        <taxon>Ichneumonoidea</taxon>
        <taxon>Braconidae</taxon>
        <taxon>Euphorinae</taxon>
        <taxon>Microctonus</taxon>
    </lineage>
</organism>